<feature type="domain" description="EamA" evidence="8">
    <location>
        <begin position="16"/>
        <end position="141"/>
    </location>
</feature>
<organism evidence="9 10">
    <name type="scientific">Thermoflavimicrobium daqui</name>
    <dbReference type="NCBI Taxonomy" id="2137476"/>
    <lineage>
        <taxon>Bacteria</taxon>
        <taxon>Bacillati</taxon>
        <taxon>Bacillota</taxon>
        <taxon>Bacilli</taxon>
        <taxon>Bacillales</taxon>
        <taxon>Thermoactinomycetaceae</taxon>
        <taxon>Thermoflavimicrobium</taxon>
    </lineage>
</organism>
<reference evidence="9 10" key="1">
    <citation type="submission" date="2018-06" db="EMBL/GenBank/DDBJ databases">
        <title>Thermoflavimicrobium daqus sp. nov., a thermophilic microbe isolated from Moutai-flavour Daqu.</title>
        <authorList>
            <person name="Wang X."/>
            <person name="Zhou H."/>
        </authorList>
    </citation>
    <scope>NUCLEOTIDE SEQUENCE [LARGE SCALE GENOMIC DNA]</scope>
    <source>
        <strain evidence="9 10">FBKL4.011</strain>
    </source>
</reference>
<comment type="subcellular location">
    <subcellularLocation>
        <location evidence="1">Cell membrane</location>
        <topology evidence="1">Multi-pass membrane protein</topology>
    </subcellularLocation>
</comment>
<keyword evidence="10" id="KW-1185">Reference proteome</keyword>
<evidence type="ECO:0000256" key="4">
    <source>
        <dbReference type="ARBA" id="ARBA00022692"/>
    </source>
</evidence>
<dbReference type="SUPFAM" id="SSF103481">
    <property type="entry name" value="Multidrug resistance efflux transporter EmrE"/>
    <property type="match status" value="2"/>
</dbReference>
<evidence type="ECO:0000256" key="2">
    <source>
        <dbReference type="ARBA" id="ARBA00007362"/>
    </source>
</evidence>
<dbReference type="Pfam" id="PF00892">
    <property type="entry name" value="EamA"/>
    <property type="match status" value="2"/>
</dbReference>
<evidence type="ECO:0000256" key="1">
    <source>
        <dbReference type="ARBA" id="ARBA00004651"/>
    </source>
</evidence>
<name>A0A364K4C3_9BACL</name>
<dbReference type="InterPro" id="IPR000620">
    <property type="entry name" value="EamA_dom"/>
</dbReference>
<dbReference type="InterPro" id="IPR050638">
    <property type="entry name" value="AA-Vitamin_Transporters"/>
</dbReference>
<evidence type="ECO:0000256" key="3">
    <source>
        <dbReference type="ARBA" id="ARBA00022475"/>
    </source>
</evidence>
<keyword evidence="4 7" id="KW-0812">Transmembrane</keyword>
<dbReference type="PANTHER" id="PTHR32322:SF18">
    <property type="entry name" value="S-ADENOSYLMETHIONINE_S-ADENOSYLHOMOCYSTEINE TRANSPORTER"/>
    <property type="match status" value="1"/>
</dbReference>
<feature type="transmembrane region" description="Helical" evidence="7">
    <location>
        <begin position="216"/>
        <end position="234"/>
    </location>
</feature>
<evidence type="ECO:0000259" key="8">
    <source>
        <dbReference type="Pfam" id="PF00892"/>
    </source>
</evidence>
<gene>
    <name evidence="9" type="ORF">DL897_10660</name>
</gene>
<evidence type="ECO:0000256" key="5">
    <source>
        <dbReference type="ARBA" id="ARBA00022989"/>
    </source>
</evidence>
<feature type="transmembrane region" description="Helical" evidence="7">
    <location>
        <begin position="183"/>
        <end position="201"/>
    </location>
</feature>
<reference evidence="9 10" key="2">
    <citation type="submission" date="2018-06" db="EMBL/GenBank/DDBJ databases">
        <authorList>
            <person name="Zhirakovskaya E."/>
        </authorList>
    </citation>
    <scope>NUCLEOTIDE SEQUENCE [LARGE SCALE GENOMIC DNA]</scope>
    <source>
        <strain evidence="9 10">FBKL4.011</strain>
    </source>
</reference>
<feature type="transmembrane region" description="Helical" evidence="7">
    <location>
        <begin position="128"/>
        <end position="146"/>
    </location>
</feature>
<keyword evidence="3" id="KW-1003">Cell membrane</keyword>
<keyword evidence="6 7" id="KW-0472">Membrane</keyword>
<comment type="caution">
    <text evidence="9">The sequence shown here is derived from an EMBL/GenBank/DDBJ whole genome shotgun (WGS) entry which is preliminary data.</text>
</comment>
<evidence type="ECO:0000313" key="9">
    <source>
        <dbReference type="EMBL" id="RAL24141.1"/>
    </source>
</evidence>
<feature type="transmembrane region" description="Helical" evidence="7">
    <location>
        <begin position="246"/>
        <end position="265"/>
    </location>
</feature>
<feature type="transmembrane region" description="Helical" evidence="7">
    <location>
        <begin position="271"/>
        <end position="289"/>
    </location>
</feature>
<feature type="transmembrane region" description="Helical" evidence="7">
    <location>
        <begin position="71"/>
        <end position="91"/>
    </location>
</feature>
<feature type="transmembrane region" description="Helical" evidence="7">
    <location>
        <begin position="12"/>
        <end position="31"/>
    </location>
</feature>
<evidence type="ECO:0000256" key="7">
    <source>
        <dbReference type="SAM" id="Phobius"/>
    </source>
</evidence>
<accession>A0A364K4C3</accession>
<proteinExistence type="inferred from homology"/>
<protein>
    <submittedName>
        <fullName evidence="9">EamA family transporter</fullName>
    </submittedName>
</protein>
<comment type="similarity">
    <text evidence="2">Belongs to the EamA transporter family.</text>
</comment>
<dbReference type="PANTHER" id="PTHR32322">
    <property type="entry name" value="INNER MEMBRANE TRANSPORTER"/>
    <property type="match status" value="1"/>
</dbReference>
<sequence length="305" mass="33837">MNTEKQCPVPPSLILWIGILAVSFSAIFIKWSKAPAAVMGMYRLFFSTLVMLPFLRKKHWIQLRLITRREGWAILWAGIFLGLHFLFWISSLKYTSVASSTILLVLQPIFVMIGAYFIYKERTGFKGLVSMGVAILGTFCIGLGDIELSSTALYGDVLSILGTLAVSVYVLAGQDLNKKISPLIYNVIVFSIAGIVLMSYNLCTGTDMTDYPEREWGIFLLLALVPTIFGHGLFNWLMQYVNATTISVSILGEPVGSTILAYFLLNEAITPFHLIGGILSILGVWLFMYHPKSSAKVKKGVKQSN</sequence>
<dbReference type="AlphaFoldDB" id="A0A364K4C3"/>
<dbReference type="GO" id="GO:0005886">
    <property type="term" value="C:plasma membrane"/>
    <property type="evidence" value="ECO:0007669"/>
    <property type="project" value="UniProtKB-SubCell"/>
</dbReference>
<feature type="transmembrane region" description="Helical" evidence="7">
    <location>
        <begin position="37"/>
        <end position="55"/>
    </location>
</feature>
<evidence type="ECO:0000256" key="6">
    <source>
        <dbReference type="ARBA" id="ARBA00023136"/>
    </source>
</evidence>
<feature type="transmembrane region" description="Helical" evidence="7">
    <location>
        <begin position="152"/>
        <end position="171"/>
    </location>
</feature>
<keyword evidence="5 7" id="KW-1133">Transmembrane helix</keyword>
<feature type="transmembrane region" description="Helical" evidence="7">
    <location>
        <begin position="97"/>
        <end position="119"/>
    </location>
</feature>
<dbReference type="EMBL" id="QJKK01000005">
    <property type="protein sequence ID" value="RAL24141.1"/>
    <property type="molecule type" value="Genomic_DNA"/>
</dbReference>
<dbReference type="Proteomes" id="UP000251213">
    <property type="component" value="Unassembled WGS sequence"/>
</dbReference>
<dbReference type="OrthoDB" id="9790852at2"/>
<feature type="domain" description="EamA" evidence="8">
    <location>
        <begin position="154"/>
        <end position="288"/>
    </location>
</feature>
<dbReference type="InterPro" id="IPR037185">
    <property type="entry name" value="EmrE-like"/>
</dbReference>
<dbReference type="RefSeq" id="WP_113659134.1">
    <property type="nucleotide sequence ID" value="NZ_KZ845667.1"/>
</dbReference>
<evidence type="ECO:0000313" key="10">
    <source>
        <dbReference type="Proteomes" id="UP000251213"/>
    </source>
</evidence>